<feature type="non-terminal residue" evidence="2">
    <location>
        <position position="1"/>
    </location>
</feature>
<proteinExistence type="predicted"/>
<organism evidence="2">
    <name type="scientific">Spongospora subterranea</name>
    <dbReference type="NCBI Taxonomy" id="70186"/>
    <lineage>
        <taxon>Eukaryota</taxon>
        <taxon>Sar</taxon>
        <taxon>Rhizaria</taxon>
        <taxon>Endomyxa</taxon>
        <taxon>Phytomyxea</taxon>
        <taxon>Plasmodiophorida</taxon>
        <taxon>Plasmodiophoridae</taxon>
        <taxon>Spongospora</taxon>
    </lineage>
</organism>
<evidence type="ECO:0000313" key="2">
    <source>
        <dbReference type="EMBL" id="CRZ09120.1"/>
    </source>
</evidence>
<feature type="compositionally biased region" description="Polar residues" evidence="1">
    <location>
        <begin position="108"/>
        <end position="118"/>
    </location>
</feature>
<reference evidence="2" key="1">
    <citation type="submission" date="2015-04" db="EMBL/GenBank/DDBJ databases">
        <title>The genome sequence of the plant pathogenic Rhizarian Plasmodiophora brassicae reveals insights in its biotrophic life cycle and the origin of chitin synthesis.</title>
        <authorList>
            <person name="Schwelm A."/>
            <person name="Fogelqvist J."/>
            <person name="Knaust A."/>
            <person name="Julke S."/>
            <person name="Lilja T."/>
            <person name="Dhandapani V."/>
            <person name="Bonilla-Rosso G."/>
            <person name="Karlsson M."/>
            <person name="Shevchenko A."/>
            <person name="Choi S.R."/>
            <person name="Kim H.G."/>
            <person name="Park J.Y."/>
            <person name="Lim Y.P."/>
            <person name="Ludwig-Muller J."/>
            <person name="Dixelius C."/>
        </authorList>
    </citation>
    <scope>NUCLEOTIDE SEQUENCE</scope>
    <source>
        <tissue evidence="2">Potato root galls</tissue>
    </source>
</reference>
<protein>
    <submittedName>
        <fullName evidence="2">Uncharacterized protein</fullName>
    </submittedName>
</protein>
<dbReference type="EMBL" id="HACM01008678">
    <property type="protein sequence ID" value="CRZ09120.1"/>
    <property type="molecule type" value="Transcribed_RNA"/>
</dbReference>
<feature type="compositionally biased region" description="Basic and acidic residues" evidence="1">
    <location>
        <begin position="96"/>
        <end position="106"/>
    </location>
</feature>
<sequence>NEKTVTHSLIHSIPIPLSNPKIMAEDMQYTNNPELIRLEIDEINRSIFFLTRSNQELSEADPSDPVYIQAISENEVVIHEKQKKIMKLNQRLAEYGRHHGHGHDPRITISSTSNNADTSGPIINDIDDSNQRPGIYL</sequence>
<feature type="region of interest" description="Disordered" evidence="1">
    <location>
        <begin position="96"/>
        <end position="137"/>
    </location>
</feature>
<accession>A0A0H5R4I9</accession>
<dbReference type="AlphaFoldDB" id="A0A0H5R4I9"/>
<name>A0A0H5R4I9_9EUKA</name>
<evidence type="ECO:0000256" key="1">
    <source>
        <dbReference type="SAM" id="MobiDB-lite"/>
    </source>
</evidence>